<dbReference type="PROSITE" id="PS50989">
    <property type="entry name" value="COA_CT_CTER"/>
    <property type="match status" value="1"/>
</dbReference>
<dbReference type="PROSITE" id="PS50979">
    <property type="entry name" value="BC"/>
    <property type="match status" value="1"/>
</dbReference>
<keyword evidence="6 9" id="KW-0067">ATP-binding</keyword>
<dbReference type="InterPro" id="IPR034733">
    <property type="entry name" value="AcCoA_carboxyl_beta"/>
</dbReference>
<evidence type="ECO:0000259" key="10">
    <source>
        <dbReference type="PROSITE" id="PS50968"/>
    </source>
</evidence>
<evidence type="ECO:0000256" key="3">
    <source>
        <dbReference type="ARBA" id="ARBA00013058"/>
    </source>
</evidence>
<dbReference type="PANTHER" id="PTHR48095">
    <property type="entry name" value="PYRUVATE CARBOXYLASE SUBUNIT A"/>
    <property type="match status" value="1"/>
</dbReference>
<feature type="domain" description="Biotin carboxylation" evidence="12">
    <location>
        <begin position="4"/>
        <end position="454"/>
    </location>
</feature>
<dbReference type="EMBL" id="FXZM01000011">
    <property type="protein sequence ID" value="SMY12632.1"/>
    <property type="molecule type" value="Genomic_DNA"/>
</dbReference>
<evidence type="ECO:0000256" key="6">
    <source>
        <dbReference type="ARBA" id="ARBA00022840"/>
    </source>
</evidence>
<evidence type="ECO:0000259" key="11">
    <source>
        <dbReference type="PROSITE" id="PS50975"/>
    </source>
</evidence>
<keyword evidence="4" id="KW-0436">Ligase</keyword>
<dbReference type="InterPro" id="IPR029045">
    <property type="entry name" value="ClpP/crotonase-like_dom_sf"/>
</dbReference>
<dbReference type="RefSeq" id="WP_246075952.1">
    <property type="nucleotide sequence ID" value="NZ_VIUB01000001.1"/>
</dbReference>
<evidence type="ECO:0000313" key="16">
    <source>
        <dbReference type="Proteomes" id="UP000234462"/>
    </source>
</evidence>
<dbReference type="InterPro" id="IPR011763">
    <property type="entry name" value="COA_CT_C"/>
</dbReference>
<proteinExistence type="predicted"/>
<organism evidence="15 16">
    <name type="scientific">Brevibacterium jeotgali</name>
    <dbReference type="NCBI Taxonomy" id="1262550"/>
    <lineage>
        <taxon>Bacteria</taxon>
        <taxon>Bacillati</taxon>
        <taxon>Actinomycetota</taxon>
        <taxon>Actinomycetes</taxon>
        <taxon>Micrococcales</taxon>
        <taxon>Brevibacteriaceae</taxon>
        <taxon>Brevibacterium</taxon>
    </lineage>
</organism>
<evidence type="ECO:0000259" key="14">
    <source>
        <dbReference type="PROSITE" id="PS50989"/>
    </source>
</evidence>
<evidence type="ECO:0000256" key="9">
    <source>
        <dbReference type="PROSITE-ProRule" id="PRU00409"/>
    </source>
</evidence>
<evidence type="ECO:0000313" key="15">
    <source>
        <dbReference type="EMBL" id="SMY12632.1"/>
    </source>
</evidence>
<dbReference type="GO" id="GO:0003989">
    <property type="term" value="F:acetyl-CoA carboxylase activity"/>
    <property type="evidence" value="ECO:0007669"/>
    <property type="project" value="UniProtKB-EC"/>
</dbReference>
<dbReference type="CDD" id="cd06850">
    <property type="entry name" value="biotinyl_domain"/>
    <property type="match status" value="1"/>
</dbReference>
<reference evidence="16" key="1">
    <citation type="submission" date="2017-03" db="EMBL/GenBank/DDBJ databases">
        <authorList>
            <person name="Monnet C."/>
        </authorList>
    </citation>
    <scope>NUCLEOTIDE SEQUENCE [LARGE SCALE GENOMIC DNA]</scope>
    <source>
        <strain evidence="16">SJ5-8</strain>
    </source>
</reference>
<evidence type="ECO:0000256" key="2">
    <source>
        <dbReference type="ARBA" id="ARBA00004956"/>
    </source>
</evidence>
<dbReference type="InterPro" id="IPR011054">
    <property type="entry name" value="Rudment_hybrid_motif"/>
</dbReference>
<name>A0A2H1L6Y3_9MICO</name>
<dbReference type="Gene3D" id="3.30.470.20">
    <property type="entry name" value="ATP-grasp fold, B domain"/>
    <property type="match status" value="1"/>
</dbReference>
<feature type="domain" description="CoA carboxyltransferase C-terminal" evidence="14">
    <location>
        <begin position="834"/>
        <end position="1084"/>
    </location>
</feature>
<dbReference type="Proteomes" id="UP000234462">
    <property type="component" value="Unassembled WGS sequence"/>
</dbReference>
<evidence type="ECO:0000256" key="8">
    <source>
        <dbReference type="ARBA" id="ARBA00023268"/>
    </source>
</evidence>
<evidence type="ECO:0000256" key="5">
    <source>
        <dbReference type="ARBA" id="ARBA00022741"/>
    </source>
</evidence>
<dbReference type="Pfam" id="PF00289">
    <property type="entry name" value="Biotin_carb_N"/>
    <property type="match status" value="1"/>
</dbReference>
<dbReference type="Gene3D" id="3.40.50.20">
    <property type="match status" value="1"/>
</dbReference>
<protein>
    <recommendedName>
        <fullName evidence="3">acetyl-CoA carboxylase</fullName>
        <ecNumber evidence="3">6.4.1.2</ecNumber>
    </recommendedName>
</protein>
<dbReference type="SUPFAM" id="SSF56059">
    <property type="entry name" value="Glutathione synthetase ATP-binding domain-like"/>
    <property type="match status" value="1"/>
</dbReference>
<accession>A0A2H1L6Y3</accession>
<dbReference type="GO" id="GO:2001295">
    <property type="term" value="P:malonyl-CoA biosynthetic process"/>
    <property type="evidence" value="ECO:0007669"/>
    <property type="project" value="UniProtKB-UniPathway"/>
</dbReference>
<dbReference type="Gene3D" id="2.40.50.100">
    <property type="match status" value="1"/>
</dbReference>
<comment type="pathway">
    <text evidence="2">Lipid metabolism; malonyl-CoA biosynthesis; malonyl-CoA from acetyl-CoA: step 1/1.</text>
</comment>
<evidence type="ECO:0000256" key="1">
    <source>
        <dbReference type="ARBA" id="ARBA00001953"/>
    </source>
</evidence>
<dbReference type="InterPro" id="IPR000089">
    <property type="entry name" value="Biotin_lipoyl"/>
</dbReference>
<feature type="domain" description="ATP-grasp" evidence="11">
    <location>
        <begin position="122"/>
        <end position="319"/>
    </location>
</feature>
<sequence>MMHGAQRMLIANRGEIAKRIASTAAYMGIETVAIFAADDRASAHVTAADHSVELQGSGPSAYLDVEAVLAIATSMRCTLIHPGYGFLAENAEFSAACHDAGIEFVGPTADVLLQLGSKTSARQLAEGVGVPVARATREKTNLDEAAAFMRSLPRGSGVMVKAMAGGGGKGIRVVMDEAELSDAYDRCTSEALRSFGNGDVYVEELIANARHIEVQILGDGTGAVGVLGDRDCSLQRNRQKLVEIAPAPGLSTQTRSALHDSARRVTSEVAYRGLATVEFLVTGEDIVFLEVNPRIQVEHTVTEQVTGLDLVHLGVSVACGDTLADLHIPAEITPRGTAVQMRVNSELLAEDGAVTPSGGMLTSFEPPTGRGIRVDTHAYEGYSVGSRYDSLLAKLIVSVPDSDFSALRNAAYRAAADFYIRGVQTTLPLTRALLATHAVFDGTLTTAYLDDELAAALAESSEHEDAVLNSCRLAASSTVEEQAHIGSVDIPPGTDSVESPQVGVVVNVLVTAGDEVAAGATIAVIEAMKMEQTVVAPAAGVVADIYVEAGDAVDATQVIAAVRADGSVGATIEESSITDPDYIRPDLQSVIDVHNIGLDEYRPDAVAKRRQRNRMTAREAVDRFVDDGSFVEYGALAVAAQAQRKSREELVNRSPADGLVTGVATVRDRDVALLSYDFTVMAGTQGVQSHRKTDRMYHLARKNRLPLVVFAEGGGGRPGETDTVQIALLDLPTFHLAAELSGKVPTIAVVSGYCFAGNAALAAVCDFTIATKDTSLGMGGPAMIEGGGLGTYHPDEVGPMDTQVKNGVVDVLVEDDAAAIDAAQELLELLTVPKIDTFAAGDQRALRHIIPEDRLRAYEVREVIDGLADVGTVMELRPQYGRGIVTSLARIEGQTVGIVANNPLHLGGAIDTEAAIKATRFLRICGSHDIPIVSLCDTPGFMVGPASEESGAVRAFGEYFVAGAGVSSPMITIILRKGYGLGAVSMAAGSFRATTMTVSWPTGEFGAMGLEGSVQLGFRQELEAIADPIAQKAKYDELVAKAYEDGKAIRMAQAYEIDDVIDPAETRAFIIRTFRHSTASPGHAEKESLHV</sequence>
<dbReference type="Pfam" id="PF02785">
    <property type="entry name" value="Biotin_carb_C"/>
    <property type="match status" value="1"/>
</dbReference>
<dbReference type="InterPro" id="IPR005479">
    <property type="entry name" value="CPAse_ATP-bd"/>
</dbReference>
<dbReference type="UniPathway" id="UPA00655">
    <property type="reaction ID" value="UER00711"/>
</dbReference>
<dbReference type="InterPro" id="IPR051602">
    <property type="entry name" value="ACC_Biotin_Carboxylase"/>
</dbReference>
<dbReference type="InterPro" id="IPR005481">
    <property type="entry name" value="BC-like_N"/>
</dbReference>
<feature type="domain" description="Lipoyl-binding" evidence="10">
    <location>
        <begin position="485"/>
        <end position="563"/>
    </location>
</feature>
<dbReference type="GO" id="GO:0046872">
    <property type="term" value="F:metal ion binding"/>
    <property type="evidence" value="ECO:0007669"/>
    <property type="project" value="InterPro"/>
</dbReference>
<dbReference type="PROSITE" id="PS50968">
    <property type="entry name" value="BIOTINYL_LIPOYL"/>
    <property type="match status" value="1"/>
</dbReference>
<keyword evidence="16" id="KW-1185">Reference proteome</keyword>
<dbReference type="PROSITE" id="PS50975">
    <property type="entry name" value="ATP_GRASP"/>
    <property type="match status" value="1"/>
</dbReference>
<comment type="cofactor">
    <cofactor evidence="1">
        <name>biotin</name>
        <dbReference type="ChEBI" id="CHEBI:57586"/>
    </cofactor>
</comment>
<keyword evidence="15" id="KW-0808">Transferase</keyword>
<dbReference type="SUPFAM" id="SSF51230">
    <property type="entry name" value="Single hybrid motif"/>
    <property type="match status" value="1"/>
</dbReference>
<dbReference type="InterPro" id="IPR013815">
    <property type="entry name" value="ATP_grasp_subdomain_1"/>
</dbReference>
<dbReference type="InterPro" id="IPR005482">
    <property type="entry name" value="Biotin_COase_C"/>
</dbReference>
<dbReference type="Pfam" id="PF00364">
    <property type="entry name" value="Biotin_lipoyl"/>
    <property type="match status" value="1"/>
</dbReference>
<dbReference type="EC" id="6.4.1.2" evidence="3"/>
<dbReference type="GO" id="GO:0005524">
    <property type="term" value="F:ATP binding"/>
    <property type="evidence" value="ECO:0007669"/>
    <property type="project" value="UniProtKB-UniRule"/>
</dbReference>
<evidence type="ECO:0000259" key="12">
    <source>
        <dbReference type="PROSITE" id="PS50979"/>
    </source>
</evidence>
<gene>
    <name evidence="15" type="ORF">BJEO58_02232</name>
</gene>
<dbReference type="PROSITE" id="PS00867">
    <property type="entry name" value="CPSASE_2"/>
    <property type="match status" value="1"/>
</dbReference>
<dbReference type="GO" id="GO:0016740">
    <property type="term" value="F:transferase activity"/>
    <property type="evidence" value="ECO:0007669"/>
    <property type="project" value="UniProtKB-KW"/>
</dbReference>
<dbReference type="Gene3D" id="3.30.1490.20">
    <property type="entry name" value="ATP-grasp fold, A domain"/>
    <property type="match status" value="1"/>
</dbReference>
<dbReference type="InterPro" id="IPR016185">
    <property type="entry name" value="PreATP-grasp_dom_sf"/>
</dbReference>
<dbReference type="Gene3D" id="3.90.226.10">
    <property type="entry name" value="2-enoyl-CoA Hydratase, Chain A, domain 1"/>
    <property type="match status" value="2"/>
</dbReference>
<dbReference type="SUPFAM" id="SSF52096">
    <property type="entry name" value="ClpP/crotonase"/>
    <property type="match status" value="2"/>
</dbReference>
<dbReference type="PANTHER" id="PTHR48095:SF5">
    <property type="entry name" value="BLL7292 PROTEIN"/>
    <property type="match status" value="1"/>
</dbReference>
<evidence type="ECO:0000259" key="13">
    <source>
        <dbReference type="PROSITE" id="PS50980"/>
    </source>
</evidence>
<dbReference type="InterPro" id="IPR011053">
    <property type="entry name" value="Single_hybrid_motif"/>
</dbReference>
<evidence type="ECO:0000256" key="4">
    <source>
        <dbReference type="ARBA" id="ARBA00022598"/>
    </source>
</evidence>
<evidence type="ECO:0000256" key="7">
    <source>
        <dbReference type="ARBA" id="ARBA00023267"/>
    </source>
</evidence>
<dbReference type="InterPro" id="IPR011764">
    <property type="entry name" value="Biotin_carboxylation_dom"/>
</dbReference>
<dbReference type="PROSITE" id="PS50980">
    <property type="entry name" value="COA_CT_NTER"/>
    <property type="match status" value="1"/>
</dbReference>
<dbReference type="InterPro" id="IPR011762">
    <property type="entry name" value="COA_CT_N"/>
</dbReference>
<dbReference type="SMART" id="SM00878">
    <property type="entry name" value="Biotin_carb_C"/>
    <property type="match status" value="1"/>
</dbReference>
<dbReference type="SUPFAM" id="SSF52440">
    <property type="entry name" value="PreATP-grasp domain"/>
    <property type="match status" value="1"/>
</dbReference>
<keyword evidence="5 9" id="KW-0547">Nucleotide-binding</keyword>
<dbReference type="Pfam" id="PF01039">
    <property type="entry name" value="Carboxyl_trans"/>
    <property type="match status" value="1"/>
</dbReference>
<dbReference type="Pfam" id="PF02786">
    <property type="entry name" value="CPSase_L_D2"/>
    <property type="match status" value="1"/>
</dbReference>
<keyword evidence="7" id="KW-0092">Biotin</keyword>
<dbReference type="AlphaFoldDB" id="A0A2H1L6Y3"/>
<feature type="domain" description="CoA carboxyltransferase N-terminal" evidence="13">
    <location>
        <begin position="580"/>
        <end position="842"/>
    </location>
</feature>
<dbReference type="InterPro" id="IPR011761">
    <property type="entry name" value="ATP-grasp"/>
</dbReference>
<keyword evidence="8" id="KW-0511">Multifunctional enzyme</keyword>
<dbReference type="SUPFAM" id="SSF51246">
    <property type="entry name" value="Rudiment single hybrid motif"/>
    <property type="match status" value="1"/>
</dbReference>